<dbReference type="Gene3D" id="2.40.37.20">
    <property type="entry name" value="D-serine dehydratase-like domain"/>
    <property type="match status" value="1"/>
</dbReference>
<gene>
    <name evidence="4" type="ORF">Q3O59_05955</name>
</gene>
<organism evidence="4 5">
    <name type="scientific">Alkalimonas delamerensis</name>
    <dbReference type="NCBI Taxonomy" id="265981"/>
    <lineage>
        <taxon>Bacteria</taxon>
        <taxon>Pseudomonadati</taxon>
        <taxon>Pseudomonadota</taxon>
        <taxon>Gammaproteobacteria</taxon>
        <taxon>Alkalimonas</taxon>
    </lineage>
</organism>
<evidence type="ECO:0000256" key="1">
    <source>
        <dbReference type="ARBA" id="ARBA00005323"/>
    </source>
</evidence>
<sequence>MQHKADPCYHQPSEACLLDGQLPLPAAIIRQSALHNNIHWMQTFAERAGVKLAPHGKTSMTPEIFKRQLVAGAWGLTVATPYQATIAAQAGASKIILANQLVGQGNMAIIANLLKQGVTVYCCIDDATNVQQLSAFFSQQDCQLPCLIELGTLAGRCGLRHGDACLSLASEIQQSAGLLLAGLEFYEGIAKDEAGVRQWVAEAAALCLQLQQHFIAPRTALLTGAGSVWYDIVAEVLKSLPTQHGMEVVLRPGCYISHDHQLYAKAQQQVMARSALAQQLGGDLQPALEVAAFVQSLPEPGLAVLGLGKRDIAHDAGMPQVLALYRDGKRLPFDPANGQTERIMDQHCFWPYPADLQLQVGDVVLLGGSHPCLTFDKWRSIWLVDDAYRPLLAMETRF</sequence>
<evidence type="ECO:0000256" key="2">
    <source>
        <dbReference type="ARBA" id="ARBA00023239"/>
    </source>
</evidence>
<accession>A0ABT9GNN0</accession>
<dbReference type="SMART" id="SM01119">
    <property type="entry name" value="D-ser_dehydrat"/>
    <property type="match status" value="1"/>
</dbReference>
<evidence type="ECO:0000313" key="4">
    <source>
        <dbReference type="EMBL" id="MDP4528574.1"/>
    </source>
</evidence>
<dbReference type="Pfam" id="PF14031">
    <property type="entry name" value="D-ser_dehydrat"/>
    <property type="match status" value="1"/>
</dbReference>
<dbReference type="PANTHER" id="PTHR28004">
    <property type="entry name" value="ZGC:162816-RELATED"/>
    <property type="match status" value="1"/>
</dbReference>
<dbReference type="Gene3D" id="3.20.20.10">
    <property type="entry name" value="Alanine racemase"/>
    <property type="match status" value="1"/>
</dbReference>
<dbReference type="InterPro" id="IPR026956">
    <property type="entry name" value="D-ser_dehydrat-like_dom"/>
</dbReference>
<dbReference type="InterPro" id="IPR042208">
    <property type="entry name" value="D-ser_dehydrat-like_sf"/>
</dbReference>
<dbReference type="Proteomes" id="UP001236258">
    <property type="component" value="Unassembled WGS sequence"/>
</dbReference>
<comment type="similarity">
    <text evidence="1">Belongs to the DSD1 family.</text>
</comment>
<name>A0ABT9GNN0_9GAMM</name>
<reference evidence="4 5" key="1">
    <citation type="submission" date="2023-08" db="EMBL/GenBank/DDBJ databases">
        <authorList>
            <person name="Joshi A."/>
            <person name="Thite S."/>
        </authorList>
    </citation>
    <scope>NUCLEOTIDE SEQUENCE [LARGE SCALE GENOMIC DNA]</scope>
    <source>
        <strain evidence="4 5">1E1</strain>
    </source>
</reference>
<evidence type="ECO:0000259" key="3">
    <source>
        <dbReference type="SMART" id="SM01119"/>
    </source>
</evidence>
<comment type="caution">
    <text evidence="4">The sequence shown here is derived from an EMBL/GenBank/DDBJ whole genome shotgun (WGS) entry which is preliminary data.</text>
</comment>
<proteinExistence type="inferred from homology"/>
<dbReference type="EMBL" id="JAUZVY010000002">
    <property type="protein sequence ID" value="MDP4528574.1"/>
    <property type="molecule type" value="Genomic_DNA"/>
</dbReference>
<dbReference type="PANTHER" id="PTHR28004:SF8">
    <property type="entry name" value="D-SERINE DEAMINASE"/>
    <property type="match status" value="1"/>
</dbReference>
<keyword evidence="2" id="KW-0456">Lyase</keyword>
<dbReference type="InterPro" id="IPR051466">
    <property type="entry name" value="D-amino_acid_metab_enzyme"/>
</dbReference>
<evidence type="ECO:0000313" key="5">
    <source>
        <dbReference type="Proteomes" id="UP001236258"/>
    </source>
</evidence>
<protein>
    <submittedName>
        <fullName evidence="4">Amino acid deaminase</fullName>
    </submittedName>
</protein>
<dbReference type="CDD" id="cd06818">
    <property type="entry name" value="PLPDE_III_cryptic_DSD"/>
    <property type="match status" value="1"/>
</dbReference>
<feature type="domain" description="D-serine dehydratase-like" evidence="3">
    <location>
        <begin position="287"/>
        <end position="385"/>
    </location>
</feature>
<dbReference type="Pfam" id="PF01168">
    <property type="entry name" value="Ala_racemase_N"/>
    <property type="match status" value="1"/>
</dbReference>
<dbReference type="RefSeq" id="WP_305944701.1">
    <property type="nucleotide sequence ID" value="NZ_JAUZVY010000002.1"/>
</dbReference>
<dbReference type="InterPro" id="IPR001608">
    <property type="entry name" value="Ala_racemase_N"/>
</dbReference>
<keyword evidence="5" id="KW-1185">Reference proteome</keyword>
<dbReference type="SUPFAM" id="SSF51419">
    <property type="entry name" value="PLP-binding barrel"/>
    <property type="match status" value="1"/>
</dbReference>
<dbReference type="InterPro" id="IPR029066">
    <property type="entry name" value="PLP-binding_barrel"/>
</dbReference>